<dbReference type="AlphaFoldDB" id="A0AAD5RAJ2"/>
<organism evidence="1 2">
    <name type="scientific">Parelaphostrongylus tenuis</name>
    <name type="common">Meningeal worm</name>
    <dbReference type="NCBI Taxonomy" id="148309"/>
    <lineage>
        <taxon>Eukaryota</taxon>
        <taxon>Metazoa</taxon>
        <taxon>Ecdysozoa</taxon>
        <taxon>Nematoda</taxon>
        <taxon>Chromadorea</taxon>
        <taxon>Rhabditida</taxon>
        <taxon>Rhabditina</taxon>
        <taxon>Rhabditomorpha</taxon>
        <taxon>Strongyloidea</taxon>
        <taxon>Metastrongylidae</taxon>
        <taxon>Parelaphostrongylus</taxon>
    </lineage>
</organism>
<keyword evidence="2" id="KW-1185">Reference proteome</keyword>
<name>A0AAD5RAJ2_PARTN</name>
<protein>
    <submittedName>
        <fullName evidence="1">Uncharacterized protein</fullName>
    </submittedName>
</protein>
<dbReference type="Proteomes" id="UP001196413">
    <property type="component" value="Unassembled WGS sequence"/>
</dbReference>
<proteinExistence type="predicted"/>
<evidence type="ECO:0000313" key="1">
    <source>
        <dbReference type="EMBL" id="KAJ1372745.1"/>
    </source>
</evidence>
<gene>
    <name evidence="1" type="ORF">KIN20_034986</name>
</gene>
<dbReference type="EMBL" id="JAHQIW010007180">
    <property type="protein sequence ID" value="KAJ1372745.1"/>
    <property type="molecule type" value="Genomic_DNA"/>
</dbReference>
<sequence>MAIIGWSNVWTVGEQRKNFDAVQLFELVLGLLGLYDEITNNGTMQVNNTLQRTQIDAENTPIKVSADALWPGAVAALCALTYYR</sequence>
<evidence type="ECO:0000313" key="2">
    <source>
        <dbReference type="Proteomes" id="UP001196413"/>
    </source>
</evidence>
<comment type="caution">
    <text evidence="1">The sequence shown here is derived from an EMBL/GenBank/DDBJ whole genome shotgun (WGS) entry which is preliminary data.</text>
</comment>
<reference evidence="1" key="1">
    <citation type="submission" date="2021-06" db="EMBL/GenBank/DDBJ databases">
        <title>Parelaphostrongylus tenuis whole genome reference sequence.</title>
        <authorList>
            <person name="Garwood T.J."/>
            <person name="Larsen P.A."/>
            <person name="Fountain-Jones N.M."/>
            <person name="Garbe J.R."/>
            <person name="Macchietto M.G."/>
            <person name="Kania S.A."/>
            <person name="Gerhold R.W."/>
            <person name="Richards J.E."/>
            <person name="Wolf T.M."/>
        </authorList>
    </citation>
    <scope>NUCLEOTIDE SEQUENCE</scope>
    <source>
        <strain evidence="1">MNPRO001-30</strain>
        <tissue evidence="1">Meninges</tissue>
    </source>
</reference>
<accession>A0AAD5RAJ2</accession>